<evidence type="ECO:0000313" key="2">
    <source>
        <dbReference type="Proteomes" id="UP000294902"/>
    </source>
</evidence>
<sequence length="39" mass="4558">MKWLKKLIDKIAQTNNENLPSGEKLDCCNIKNDKKNIKK</sequence>
<dbReference type="EMBL" id="SMAL01000003">
    <property type="protein sequence ID" value="TCT15568.1"/>
    <property type="molecule type" value="Genomic_DNA"/>
</dbReference>
<dbReference type="Proteomes" id="UP000294902">
    <property type="component" value="Unassembled WGS sequence"/>
</dbReference>
<protein>
    <submittedName>
        <fullName evidence="1">Uncharacterized protein</fullName>
    </submittedName>
</protein>
<name>A0A4R3MLN7_9FIRM</name>
<comment type="caution">
    <text evidence="1">The sequence shown here is derived from an EMBL/GenBank/DDBJ whole genome shotgun (WGS) entry which is preliminary data.</text>
</comment>
<reference evidence="1 2" key="1">
    <citation type="submission" date="2019-03" db="EMBL/GenBank/DDBJ databases">
        <title>Genomic Encyclopedia of Type Strains, Phase IV (KMG-IV): sequencing the most valuable type-strain genomes for metagenomic binning, comparative biology and taxonomic classification.</title>
        <authorList>
            <person name="Goeker M."/>
        </authorList>
    </citation>
    <scope>NUCLEOTIDE SEQUENCE [LARGE SCALE GENOMIC DNA]</scope>
    <source>
        <strain evidence="1 2">DSM 24629</strain>
    </source>
</reference>
<keyword evidence="2" id="KW-1185">Reference proteome</keyword>
<evidence type="ECO:0000313" key="1">
    <source>
        <dbReference type="EMBL" id="TCT15568.1"/>
    </source>
</evidence>
<dbReference type="NCBIfam" id="NF040898">
    <property type="entry name" value="CC_mini_metal"/>
    <property type="match status" value="1"/>
</dbReference>
<dbReference type="RefSeq" id="WP_279230908.1">
    <property type="nucleotide sequence ID" value="NZ_SMAL01000003.1"/>
</dbReference>
<dbReference type="AlphaFoldDB" id="A0A4R3MLN7"/>
<proteinExistence type="predicted"/>
<gene>
    <name evidence="1" type="ORF">EDC18_103274</name>
</gene>
<organism evidence="1 2">
    <name type="scientific">Natranaerovirga pectinivora</name>
    <dbReference type="NCBI Taxonomy" id="682400"/>
    <lineage>
        <taxon>Bacteria</taxon>
        <taxon>Bacillati</taxon>
        <taxon>Bacillota</taxon>
        <taxon>Clostridia</taxon>
        <taxon>Lachnospirales</taxon>
        <taxon>Natranaerovirgaceae</taxon>
        <taxon>Natranaerovirga</taxon>
    </lineage>
</organism>
<accession>A0A4R3MLN7</accession>